<accession>A0A1R4LR24</accession>
<name>A0A1R4LR24_VIBR1</name>
<dbReference type="Proteomes" id="UP000188276">
    <property type="component" value="Unassembled WGS sequence"/>
</dbReference>
<evidence type="ECO:0000313" key="1">
    <source>
        <dbReference type="EMBL" id="SJN59040.1"/>
    </source>
</evidence>
<keyword evidence="2" id="KW-1185">Reference proteome</keyword>
<reference evidence="2" key="1">
    <citation type="submission" date="2017-02" db="EMBL/GenBank/DDBJ databases">
        <authorList>
            <person name="Rodrigo-Torres L."/>
            <person name="Arahal R.D."/>
            <person name="Lucena T."/>
        </authorList>
    </citation>
    <scope>NUCLEOTIDE SEQUENCE [LARGE SCALE GENOMIC DNA]</scope>
    <source>
        <strain evidence="2">CECT 7878</strain>
    </source>
</reference>
<dbReference type="AlphaFoldDB" id="A0A1R4LR24"/>
<evidence type="ECO:0000313" key="2">
    <source>
        <dbReference type="Proteomes" id="UP000188276"/>
    </source>
</evidence>
<dbReference type="EMBL" id="FULE01000046">
    <property type="protein sequence ID" value="SJN59040.1"/>
    <property type="molecule type" value="Genomic_DNA"/>
</dbReference>
<dbReference type="RefSeq" id="WP_159440485.1">
    <property type="nucleotide sequence ID" value="NZ_FULE01000046.1"/>
</dbReference>
<proteinExistence type="predicted"/>
<protein>
    <submittedName>
        <fullName evidence="1">Uncharacterized protein</fullName>
    </submittedName>
</protein>
<organism evidence="1 2">
    <name type="scientific">Vibrio ruber (strain DSM 16370 / JCM 11486 / BCRC 17186 / CECT 7878 / LMG 23124 / VR1)</name>
    <dbReference type="NCBI Taxonomy" id="1123498"/>
    <lineage>
        <taxon>Bacteria</taxon>
        <taxon>Pseudomonadati</taxon>
        <taxon>Pseudomonadota</taxon>
        <taxon>Gammaproteobacteria</taxon>
        <taxon>Vibrionales</taxon>
        <taxon>Vibrionaceae</taxon>
        <taxon>Vibrio</taxon>
    </lineage>
</organism>
<gene>
    <name evidence="1" type="ORF">VR7878_03186</name>
</gene>
<sequence length="46" mass="5430">MNISFAEPERLKEIFDGENREEWQRTSHLILVPILTTKTNRAARCD</sequence>